<evidence type="ECO:0000313" key="1">
    <source>
        <dbReference type="EMBL" id="TKC93003.1"/>
    </source>
</evidence>
<comment type="caution">
    <text evidence="1">The sequence shown here is derived from an EMBL/GenBank/DDBJ whole genome shotgun (WGS) entry which is preliminary data.</text>
</comment>
<evidence type="ECO:0000313" key="2">
    <source>
        <dbReference type="Proteomes" id="UP000309215"/>
    </source>
</evidence>
<dbReference type="OrthoDB" id="5383432at2"/>
<name>A0A4U1IGS4_9BACT</name>
<keyword evidence="2" id="KW-1185">Reference proteome</keyword>
<protein>
    <submittedName>
        <fullName evidence="1">Uncharacterized protein</fullName>
    </submittedName>
</protein>
<organism evidence="1 2">
    <name type="scientific">Polyangium fumosum</name>
    <dbReference type="NCBI Taxonomy" id="889272"/>
    <lineage>
        <taxon>Bacteria</taxon>
        <taxon>Pseudomonadati</taxon>
        <taxon>Myxococcota</taxon>
        <taxon>Polyangia</taxon>
        <taxon>Polyangiales</taxon>
        <taxon>Polyangiaceae</taxon>
        <taxon>Polyangium</taxon>
    </lineage>
</organism>
<dbReference type="RefSeq" id="WP_136936320.1">
    <property type="nucleotide sequence ID" value="NZ_SSMQ01000131.1"/>
</dbReference>
<reference evidence="1 2" key="1">
    <citation type="submission" date="2019-04" db="EMBL/GenBank/DDBJ databases">
        <authorList>
            <person name="Li Y."/>
            <person name="Wang J."/>
        </authorList>
    </citation>
    <scope>NUCLEOTIDE SEQUENCE [LARGE SCALE GENOMIC DNA]</scope>
    <source>
        <strain evidence="1 2">DSM 14668</strain>
    </source>
</reference>
<dbReference type="EMBL" id="SSMQ01000131">
    <property type="protein sequence ID" value="TKC93003.1"/>
    <property type="molecule type" value="Genomic_DNA"/>
</dbReference>
<dbReference type="AlphaFoldDB" id="A0A4U1IGS4"/>
<dbReference type="Proteomes" id="UP000309215">
    <property type="component" value="Unassembled WGS sequence"/>
</dbReference>
<gene>
    <name evidence="1" type="ORF">E8A74_50125</name>
</gene>
<proteinExistence type="predicted"/>
<sequence length="286" mass="30161">MSHPRLFPSIRVQRFGQDGVALHASPPIVATATNTQHTPSAAFDGQNFLVVWDDDRNYMIVAGTDVFGVRVSPAGTVLDPNGIKIAGGGPATHGAHVVFDGTNYAVAWTAYQSQDDSTYNMAGAAHVSPQGAVLNNFTLVPELYEYGGQSVLSAGSSDNKLFATFDYEGVLSRPFNGSGPTSQPKLVYQEPEGFSMSSGSFDGSPSNQGAVIVFAKSRNHRSAVGADGDRGGHFERPAPTVPCVCFDPIPQLAQNADLRIPVPLSTLRGLVMIRPYHIGGASDGPV</sequence>
<accession>A0A4U1IGS4</accession>